<feature type="domain" description="Pyridine nucleotide-disulphide oxidoreductase dimerisation" evidence="12">
    <location>
        <begin position="336"/>
        <end position="441"/>
    </location>
</feature>
<gene>
    <name evidence="14" type="ORF">SAMN05421823_10979</name>
</gene>
<dbReference type="PRINTS" id="PR00368">
    <property type="entry name" value="FADPNR"/>
</dbReference>
<keyword evidence="15" id="KW-1185">Reference proteome</keyword>
<evidence type="ECO:0000256" key="4">
    <source>
        <dbReference type="ARBA" id="ARBA00022857"/>
    </source>
</evidence>
<keyword evidence="2 11" id="KW-0285">Flavoprotein</keyword>
<evidence type="ECO:0000313" key="14">
    <source>
        <dbReference type="EMBL" id="SDL93654.1"/>
    </source>
</evidence>
<evidence type="ECO:0000256" key="2">
    <source>
        <dbReference type="ARBA" id="ARBA00022630"/>
    </source>
</evidence>
<comment type="cofactor">
    <cofactor evidence="9">
        <name>FAD</name>
        <dbReference type="ChEBI" id="CHEBI:57692"/>
    </cofactor>
    <text evidence="9">Binds 1 FAD per subunit.</text>
</comment>
<dbReference type="Pfam" id="PF07992">
    <property type="entry name" value="Pyr_redox_2"/>
    <property type="match status" value="1"/>
</dbReference>
<dbReference type="PANTHER" id="PTHR43014">
    <property type="entry name" value="MERCURIC REDUCTASE"/>
    <property type="match status" value="1"/>
</dbReference>
<keyword evidence="14" id="KW-0670">Pyruvate</keyword>
<dbReference type="EMBL" id="FNFO01000009">
    <property type="protein sequence ID" value="SDL93654.1"/>
    <property type="molecule type" value="Genomic_DNA"/>
</dbReference>
<keyword evidence="6" id="KW-1015">Disulfide bond</keyword>
<feature type="binding site" evidence="9">
    <location>
        <begin position="168"/>
        <end position="175"/>
    </location>
    <ligand>
        <name>NAD(+)</name>
        <dbReference type="ChEBI" id="CHEBI:57540"/>
    </ligand>
</feature>
<keyword evidence="9" id="KW-0520">NAD</keyword>
<evidence type="ECO:0000313" key="15">
    <source>
        <dbReference type="Proteomes" id="UP000198510"/>
    </source>
</evidence>
<accession>A0A1G9P4L6</accession>
<evidence type="ECO:0000256" key="7">
    <source>
        <dbReference type="ARBA" id="ARBA00023284"/>
    </source>
</evidence>
<keyword evidence="3 9" id="KW-0274">FAD</keyword>
<evidence type="ECO:0000259" key="12">
    <source>
        <dbReference type="Pfam" id="PF02852"/>
    </source>
</evidence>
<dbReference type="InterPro" id="IPR023753">
    <property type="entry name" value="FAD/NAD-binding_dom"/>
</dbReference>
<dbReference type="RefSeq" id="WP_089685558.1">
    <property type="nucleotide sequence ID" value="NZ_FNFO01000009.1"/>
</dbReference>
<organism evidence="14 15">
    <name type="scientific">Catalinimonas alkaloidigena</name>
    <dbReference type="NCBI Taxonomy" id="1075417"/>
    <lineage>
        <taxon>Bacteria</taxon>
        <taxon>Pseudomonadati</taxon>
        <taxon>Bacteroidota</taxon>
        <taxon>Cytophagia</taxon>
        <taxon>Cytophagales</taxon>
        <taxon>Catalimonadaceae</taxon>
        <taxon>Catalinimonas</taxon>
    </lineage>
</organism>
<evidence type="ECO:0000256" key="6">
    <source>
        <dbReference type="ARBA" id="ARBA00023157"/>
    </source>
</evidence>
<feature type="binding site" evidence="9">
    <location>
        <position position="299"/>
    </location>
    <ligand>
        <name>FAD</name>
        <dbReference type="ChEBI" id="CHEBI:57692"/>
    </ligand>
</feature>
<dbReference type="FunFam" id="3.30.390.30:FF:000001">
    <property type="entry name" value="Dihydrolipoyl dehydrogenase"/>
    <property type="match status" value="1"/>
</dbReference>
<dbReference type="AlphaFoldDB" id="A0A1G9P4L6"/>
<feature type="active site" description="Proton acceptor" evidence="8">
    <location>
        <position position="433"/>
    </location>
</feature>
<dbReference type="InterPro" id="IPR016156">
    <property type="entry name" value="FAD/NAD-linked_Rdtase_dimer_sf"/>
</dbReference>
<dbReference type="InterPro" id="IPR001100">
    <property type="entry name" value="Pyr_nuc-diS_OxRdtase"/>
</dbReference>
<keyword evidence="7 11" id="KW-0676">Redox-active center</keyword>
<keyword evidence="4" id="KW-0521">NADP</keyword>
<evidence type="ECO:0000256" key="5">
    <source>
        <dbReference type="ARBA" id="ARBA00023002"/>
    </source>
</evidence>
<evidence type="ECO:0000256" key="3">
    <source>
        <dbReference type="ARBA" id="ARBA00022827"/>
    </source>
</evidence>
<sequence>MKQINTAILIIGFGKAGKTLAAYLGKKGIRTVLVEQSEKMYGGTCINIGCIPTKAMVLQAERHQPYAEALARKGELTSSLRHKNYQSVDQYASVDVITGKATFLHEHAVRVVLPDGSDVEITAERIFINTGTVPLLPDLPGREQSSRVYTSTTLLEQPVLPERLVIIGGGFISLEFASMYAQFGSQVTILDIAPVFLPREDEDMAAEVRSVLTGKGIEIVNSAHVQRIVPGETTDRIQVSIQGTPRTMEADAILIATGRKAYTEGLNLEAAGVVTDARGFIPVNRLLQTNVAHIWALGDINGGPQFTYISLDDFRIVRDQLFGPRQRHTEDRQHVAFCVFVSPPYAHVGLREKEAAQQNLAYRVVKIPARVVPRTALLQQPEGMLKLLVDPETDQILGCTLFCAEAQELINTVRIAMKAGMTFGQLTNEIYTHPSMTEAFNYFD</sequence>
<dbReference type="Pfam" id="PF02852">
    <property type="entry name" value="Pyr_redox_dim"/>
    <property type="match status" value="1"/>
</dbReference>
<comment type="similarity">
    <text evidence="1 11">Belongs to the class-I pyridine nucleotide-disulfide oxidoreductase family.</text>
</comment>
<feature type="binding site" evidence="9">
    <location>
        <position position="258"/>
    </location>
    <ligand>
        <name>NAD(+)</name>
        <dbReference type="ChEBI" id="CHEBI:57540"/>
    </ligand>
</feature>
<evidence type="ECO:0000256" key="8">
    <source>
        <dbReference type="PIRSR" id="PIRSR000350-2"/>
    </source>
</evidence>
<feature type="binding site" evidence="9">
    <location>
        <position position="54"/>
    </location>
    <ligand>
        <name>FAD</name>
        <dbReference type="ChEBI" id="CHEBI:57692"/>
    </ligand>
</feature>
<dbReference type="Proteomes" id="UP000198510">
    <property type="component" value="Unassembled WGS sequence"/>
</dbReference>
<dbReference type="STRING" id="1075417.SAMN05421823_10979"/>
<dbReference type="Gene3D" id="3.30.390.30">
    <property type="match status" value="1"/>
</dbReference>
<feature type="disulfide bond" description="Redox-active" evidence="10">
    <location>
        <begin position="45"/>
        <end position="50"/>
    </location>
</feature>
<keyword evidence="5 11" id="KW-0560">Oxidoreductase</keyword>
<dbReference type="SUPFAM" id="SSF55424">
    <property type="entry name" value="FAD/NAD-linked reductases, dimerisation (C-terminal) domain"/>
    <property type="match status" value="1"/>
</dbReference>
<evidence type="ECO:0000259" key="13">
    <source>
        <dbReference type="Pfam" id="PF07992"/>
    </source>
</evidence>
<reference evidence="14 15" key="1">
    <citation type="submission" date="2016-10" db="EMBL/GenBank/DDBJ databases">
        <authorList>
            <person name="de Groot N.N."/>
        </authorList>
    </citation>
    <scope>NUCLEOTIDE SEQUENCE [LARGE SCALE GENOMIC DNA]</scope>
    <source>
        <strain evidence="14 15">DSM 25186</strain>
    </source>
</reference>
<name>A0A1G9P4L6_9BACT</name>
<dbReference type="InterPro" id="IPR004099">
    <property type="entry name" value="Pyr_nucl-diS_OxRdtase_dimer"/>
</dbReference>
<dbReference type="InterPro" id="IPR012999">
    <property type="entry name" value="Pyr_OxRdtase_I_AS"/>
</dbReference>
<keyword evidence="9" id="KW-0547">Nucleotide-binding</keyword>
<dbReference type="PIRSF" id="PIRSF000350">
    <property type="entry name" value="Mercury_reductase_MerA"/>
    <property type="match status" value="1"/>
</dbReference>
<dbReference type="SUPFAM" id="SSF51905">
    <property type="entry name" value="FAD/NAD(P)-binding domain"/>
    <property type="match status" value="1"/>
</dbReference>
<proteinExistence type="inferred from homology"/>
<protein>
    <submittedName>
        <fullName evidence="14">Pyruvate/2-oxoglutarate dehydrogenase complex, dihydrolipoamide dehydrogenase (E3) component</fullName>
    </submittedName>
</protein>
<dbReference type="OrthoDB" id="9800167at2"/>
<evidence type="ECO:0000256" key="9">
    <source>
        <dbReference type="PIRSR" id="PIRSR000350-3"/>
    </source>
</evidence>
<dbReference type="InterPro" id="IPR036188">
    <property type="entry name" value="FAD/NAD-bd_sf"/>
</dbReference>
<evidence type="ECO:0000256" key="11">
    <source>
        <dbReference type="RuleBase" id="RU003691"/>
    </source>
</evidence>
<dbReference type="GO" id="GO:0003955">
    <property type="term" value="F:NAD(P)H dehydrogenase (quinone) activity"/>
    <property type="evidence" value="ECO:0007669"/>
    <property type="project" value="TreeGrafter"/>
</dbReference>
<evidence type="ECO:0000256" key="1">
    <source>
        <dbReference type="ARBA" id="ARBA00007532"/>
    </source>
</evidence>
<dbReference type="PRINTS" id="PR00411">
    <property type="entry name" value="PNDRDTASEI"/>
</dbReference>
<evidence type="ECO:0000256" key="10">
    <source>
        <dbReference type="PIRSR" id="PIRSR000350-4"/>
    </source>
</evidence>
<dbReference type="Gene3D" id="3.50.50.60">
    <property type="entry name" value="FAD/NAD(P)-binding domain"/>
    <property type="match status" value="2"/>
</dbReference>
<feature type="domain" description="FAD/NAD(P)-binding" evidence="13">
    <location>
        <begin position="7"/>
        <end position="308"/>
    </location>
</feature>
<dbReference type="GO" id="GO:0016668">
    <property type="term" value="F:oxidoreductase activity, acting on a sulfur group of donors, NAD(P) as acceptor"/>
    <property type="evidence" value="ECO:0007669"/>
    <property type="project" value="InterPro"/>
</dbReference>
<dbReference type="PROSITE" id="PS00076">
    <property type="entry name" value="PYRIDINE_REDOX_1"/>
    <property type="match status" value="1"/>
</dbReference>
<dbReference type="GO" id="GO:0050660">
    <property type="term" value="F:flavin adenine dinucleotide binding"/>
    <property type="evidence" value="ECO:0007669"/>
    <property type="project" value="TreeGrafter"/>
</dbReference>
<dbReference type="PANTHER" id="PTHR43014:SF4">
    <property type="entry name" value="PYRIDINE NUCLEOTIDE-DISULFIDE OXIDOREDUCTASE RCLA-RELATED"/>
    <property type="match status" value="1"/>
</dbReference>